<dbReference type="RefSeq" id="WP_244555944.1">
    <property type="nucleotide sequence ID" value="NZ_FTNK01000006.1"/>
</dbReference>
<dbReference type="InterPro" id="IPR029058">
    <property type="entry name" value="AB_hydrolase_fold"/>
</dbReference>
<dbReference type="PANTHER" id="PTHR43798">
    <property type="entry name" value="MONOACYLGLYCEROL LIPASE"/>
    <property type="match status" value="1"/>
</dbReference>
<accession>A0ABY1JZ26</accession>
<proteinExistence type="predicted"/>
<organism evidence="2 3">
    <name type="scientific">Paenibacillus macquariensis</name>
    <dbReference type="NCBI Taxonomy" id="948756"/>
    <lineage>
        <taxon>Bacteria</taxon>
        <taxon>Bacillati</taxon>
        <taxon>Bacillota</taxon>
        <taxon>Bacilli</taxon>
        <taxon>Bacillales</taxon>
        <taxon>Paenibacillaceae</taxon>
        <taxon>Paenibacillus</taxon>
    </lineage>
</organism>
<comment type="caution">
    <text evidence="2">The sequence shown here is derived from an EMBL/GenBank/DDBJ whole genome shotgun (WGS) entry which is preliminary data.</text>
</comment>
<dbReference type="Pfam" id="PF00561">
    <property type="entry name" value="Abhydrolase_1"/>
    <property type="match status" value="1"/>
</dbReference>
<name>A0ABY1JZ26_9BACL</name>
<dbReference type="EMBL" id="FTNK01000006">
    <property type="protein sequence ID" value="SIR02351.1"/>
    <property type="molecule type" value="Genomic_DNA"/>
</dbReference>
<dbReference type="PANTHER" id="PTHR43798:SF33">
    <property type="entry name" value="HYDROLASE, PUTATIVE (AFU_ORTHOLOGUE AFUA_2G14860)-RELATED"/>
    <property type="match status" value="1"/>
</dbReference>
<gene>
    <name evidence="2" type="ORF">SAMN05421578_10634</name>
</gene>
<evidence type="ECO:0000313" key="2">
    <source>
        <dbReference type="EMBL" id="SIR02351.1"/>
    </source>
</evidence>
<dbReference type="SUPFAM" id="SSF53474">
    <property type="entry name" value="alpha/beta-Hydrolases"/>
    <property type="match status" value="1"/>
</dbReference>
<dbReference type="Proteomes" id="UP000186666">
    <property type="component" value="Unassembled WGS sequence"/>
</dbReference>
<sequence>MVGITIISFSDRFIRNTLSVVGFPLSLFQMISTTYQRNQYNPSGRMIEINQHNMHVNVSGEGSLTIILESGMGGCSLDWCHVQPELSELATVISYDRAGFGWSNPSPSVPTCQQYLDDLRSLLATLDRKPPFLLVGHSYGGMIMRLFAATYPDEVMGLVLVDSTHEYRYLSDQIDPVRKNQRKKALQLYRLGYLLAPIAIPRLMRMHIGSKRLSPEILKKAQALGYRTSAYKSAYSELLNIGESSIQLLQAPQLSNNLPVIVLSAGRQPEDWIKEQKYLLHLTPLTTQIIVDDSWHAIQIHRPDVVIDAVKSLLN</sequence>
<dbReference type="InterPro" id="IPR000073">
    <property type="entry name" value="AB_hydrolase_1"/>
</dbReference>
<feature type="domain" description="AB hydrolase-1" evidence="1">
    <location>
        <begin position="66"/>
        <end position="177"/>
    </location>
</feature>
<dbReference type="InterPro" id="IPR050266">
    <property type="entry name" value="AB_hydrolase_sf"/>
</dbReference>
<keyword evidence="3" id="KW-1185">Reference proteome</keyword>
<evidence type="ECO:0000259" key="1">
    <source>
        <dbReference type="Pfam" id="PF00561"/>
    </source>
</evidence>
<dbReference type="Gene3D" id="3.40.50.1820">
    <property type="entry name" value="alpha/beta hydrolase"/>
    <property type="match status" value="1"/>
</dbReference>
<protein>
    <submittedName>
        <fullName evidence="2">Pimeloyl-ACP methyl ester carboxylesterase</fullName>
    </submittedName>
</protein>
<dbReference type="PRINTS" id="PR00111">
    <property type="entry name" value="ABHYDROLASE"/>
</dbReference>
<evidence type="ECO:0000313" key="3">
    <source>
        <dbReference type="Proteomes" id="UP000186666"/>
    </source>
</evidence>
<reference evidence="2 3" key="1">
    <citation type="submission" date="2017-01" db="EMBL/GenBank/DDBJ databases">
        <authorList>
            <person name="Varghese N."/>
            <person name="Submissions S."/>
        </authorList>
    </citation>
    <scope>NUCLEOTIDE SEQUENCE [LARGE SCALE GENOMIC DNA]</scope>
    <source>
        <strain evidence="2 3">ATCC 23464</strain>
    </source>
</reference>